<protein>
    <submittedName>
        <fullName evidence="1">Uncharacterized protein</fullName>
    </submittedName>
</protein>
<dbReference type="AlphaFoldDB" id="A0A0P1GA09"/>
<reference evidence="1 2" key="1">
    <citation type="submission" date="2015-09" db="EMBL/GenBank/DDBJ databases">
        <authorList>
            <consortium name="Swine Surveillance"/>
        </authorList>
    </citation>
    <scope>NUCLEOTIDE SEQUENCE [LARGE SCALE GENOMIC DNA]</scope>
    <source>
        <strain evidence="1 2">CECT 7648</strain>
    </source>
</reference>
<evidence type="ECO:0000313" key="1">
    <source>
        <dbReference type="EMBL" id="CUH78264.1"/>
    </source>
</evidence>
<dbReference type="EMBL" id="CYSE01000003">
    <property type="protein sequence ID" value="CUH78264.1"/>
    <property type="molecule type" value="Genomic_DNA"/>
</dbReference>
<sequence>MNAPLHAPARLDAARLREMRRKIGPMRASTYDISAVCNLTFEG</sequence>
<name>A0A0P1GA09_9RHOB</name>
<evidence type="ECO:0000313" key="2">
    <source>
        <dbReference type="Proteomes" id="UP000054935"/>
    </source>
</evidence>
<dbReference type="Proteomes" id="UP000054935">
    <property type="component" value="Unassembled WGS sequence"/>
</dbReference>
<dbReference type="RefSeq" id="WP_268811242.1">
    <property type="nucleotide sequence ID" value="NZ_CYSE01000003.1"/>
</dbReference>
<keyword evidence="2" id="KW-1185">Reference proteome</keyword>
<dbReference type="STRING" id="441103.TRN7648_01884"/>
<proteinExistence type="predicted"/>
<accession>A0A0P1GA09</accession>
<organism evidence="1 2">
    <name type="scientific">Tropicibacter naphthalenivorans</name>
    <dbReference type="NCBI Taxonomy" id="441103"/>
    <lineage>
        <taxon>Bacteria</taxon>
        <taxon>Pseudomonadati</taxon>
        <taxon>Pseudomonadota</taxon>
        <taxon>Alphaproteobacteria</taxon>
        <taxon>Rhodobacterales</taxon>
        <taxon>Roseobacteraceae</taxon>
        <taxon>Tropicibacter</taxon>
    </lineage>
</organism>
<gene>
    <name evidence="1" type="ORF">TRN7648_01884</name>
</gene>